<evidence type="ECO:0000313" key="2">
    <source>
        <dbReference type="Proteomes" id="UP000011586"/>
    </source>
</evidence>
<reference evidence="1 2" key="1">
    <citation type="journal article" date="2014" name="PLoS Genet.">
        <title>Phylogenetically driven sequencing of extremely halophilic archaea reveals strategies for static and dynamic osmo-response.</title>
        <authorList>
            <person name="Becker E.A."/>
            <person name="Seitzer P.M."/>
            <person name="Tritt A."/>
            <person name="Larsen D."/>
            <person name="Krusor M."/>
            <person name="Yao A.I."/>
            <person name="Wu D."/>
            <person name="Madern D."/>
            <person name="Eisen J.A."/>
            <person name="Darling A.E."/>
            <person name="Facciotti M.T."/>
        </authorList>
    </citation>
    <scope>NUCLEOTIDE SEQUENCE [LARGE SCALE GENOMIC DNA]</scope>
    <source>
        <strain evidence="1 2">DSM 19288</strain>
    </source>
</reference>
<sequence>MQAKQTLPEAAKNTIQSEFDRAESSDPIVLWWDDGNYLEDIIEQACDELGVHLKISGETPLELRADPVDGEQVWYVPHVKEPEDTEGGFDWFRDVEHTGGEVEMSIEDLTVHAFERGQLDAWELKTATRANDPTKRREIARILHDQLTGGQLPTLEQLRTQIVTGGYTDPVAFVLENGWGDIDDSPDTIEQMQDLLTSEGVDAVASEDEPVGIVGATRRWAVAEWLIHAGADAKRFPREFRAETAGDHDLPELKSLLNNTTSASLLADRYLGEAIWPDVVADVDDPWELADCIVDAALERRLWEEWHASFDDGDYEECLERAEKRHDALLGSEDFRGTYRGAFGPDSPWTRTWEQAAEIARLAHQLETWDENATDDVVSLYADPDDGTWQIDNAVLNLVVAGEPESDLPDDHPAALDDLRTQLQSEYVEYLEDLGDLVTDTVEAGAPFVDEDHSYQFFTKESDGLESGQTVALFVIDALRLDLARRLADELRDYVATLPSHAPEFAVDEDVWLGTLPSETEFGKAALTPGEIQMFDVSLVDGELQPLRNNRRVTTNRRESLLNGDGWTVTREEDDGWQSTRVAYFKNDIDDIGEKELSDLEAMLARRVDSLAEFIGTKLEQGEWDQAYVLTDHGFVLLPDNASSERISRPTEASDSGRRWIAGEDVDGDSPGVLLDSSSRLGYLDANVSVLASPLKRFRKQGLGDARFYHGGLLPQEFVLDFISITQG</sequence>
<evidence type="ECO:0000313" key="1">
    <source>
        <dbReference type="EMBL" id="ELZ43303.1"/>
    </source>
</evidence>
<evidence type="ECO:0008006" key="3">
    <source>
        <dbReference type="Google" id="ProtNLM"/>
    </source>
</evidence>
<dbReference type="OrthoDB" id="275208at2157"/>
<dbReference type="AlphaFoldDB" id="M0E8E9"/>
<accession>M0E8E9</accession>
<dbReference type="Proteomes" id="UP000011586">
    <property type="component" value="Unassembled WGS sequence"/>
</dbReference>
<dbReference type="STRING" id="1227465.C463_09725"/>
<gene>
    <name evidence="1" type="ORF">C463_09725</name>
</gene>
<dbReference type="Pfam" id="PF08665">
    <property type="entry name" value="PglZ"/>
    <property type="match status" value="1"/>
</dbReference>
<dbReference type="EMBL" id="AOJK01000044">
    <property type="protein sequence ID" value="ELZ43303.1"/>
    <property type="molecule type" value="Genomic_DNA"/>
</dbReference>
<dbReference type="PATRIC" id="fig|1227465.4.peg.1919"/>
<comment type="caution">
    <text evidence="1">The sequence shown here is derived from an EMBL/GenBank/DDBJ whole genome shotgun (WGS) entry which is preliminary data.</text>
</comment>
<dbReference type="RefSeq" id="WP_008443147.1">
    <property type="nucleotide sequence ID" value="NZ_AOJK01000044.1"/>
</dbReference>
<keyword evidence="2" id="KW-1185">Reference proteome</keyword>
<proteinExistence type="predicted"/>
<dbReference type="NCBIfam" id="NF033444">
    <property type="entry name" value="BREX_PglZ_5"/>
    <property type="match status" value="1"/>
</dbReference>
<protein>
    <recommendedName>
        <fullName evidence="3">PglZ domain protein</fullName>
    </recommendedName>
</protein>
<name>M0E8E9_9EURY</name>
<organism evidence="1 2">
    <name type="scientific">Halorubrum californiense DSM 19288</name>
    <dbReference type="NCBI Taxonomy" id="1227465"/>
    <lineage>
        <taxon>Archaea</taxon>
        <taxon>Methanobacteriati</taxon>
        <taxon>Methanobacteriota</taxon>
        <taxon>Stenosarchaea group</taxon>
        <taxon>Halobacteria</taxon>
        <taxon>Halobacteriales</taxon>
        <taxon>Haloferacaceae</taxon>
        <taxon>Halorubrum</taxon>
    </lineage>
</organism>